<dbReference type="InterPro" id="IPR037053">
    <property type="entry name" value="Phage_tail_collar_dom_sf"/>
</dbReference>
<accession>A0A1H1NE17</accession>
<gene>
    <name evidence="2" type="ORF">SAMN05216598_0110</name>
</gene>
<feature type="domain" description="Phage tail collar" evidence="1">
    <location>
        <begin position="110"/>
        <end position="168"/>
    </location>
</feature>
<protein>
    <submittedName>
        <fullName evidence="2">Phage Tail Collar Domain</fullName>
    </submittedName>
</protein>
<dbReference type="EMBL" id="LT629777">
    <property type="protein sequence ID" value="SDR97188.1"/>
    <property type="molecule type" value="Genomic_DNA"/>
</dbReference>
<sequence>MDYPKSTPSIGLVNGKFVDENPVNGSPGSLIPAAWGNAVTEELLNVVQAGGLEPMEAEHDQLLKAIRTIIQSSLPPEQIRTTLAAYGITDAYTKAEVEALFKNATALPVGAMMAFPKGTVPAGFLEVDGSVQNIATYPDLAAYLGTTFNKGDEGAGNFRLPESRGEFLRGWDHGRGVDTGRELGTVQLDAQQNITGSVGGVRNDISSIAPSGPFTALGNAGNFTSGGGQLSNVSFDASKVVRTASEVRPRNVSVMWCIKAWNAPINQGNIDVAALAAQVQGTQKLAVVGSYKGLAVSTSGLSSLVSVAADQLVVGSDATFKNLSAVSLNINAAVVGVNGLDTGALAASTWYSIWVVSGTAGTAGLLSLSTTSPVLPSGYTLKARVGWIRTDSTANKYPLSFTQVGKRVQYKVVAGSNVANLPVMATTTASVALWTAISVTSYLPPTAPVIDVGIQVLPLAGQISWVYVVPSNSYSTTVSINSPVALAAGSYQTATGARTMLQLESSSIYWASATSSGGSMTVYCAGWEDSL</sequence>
<dbReference type="InterPro" id="IPR011083">
    <property type="entry name" value="Phage_tail_collar_dom"/>
</dbReference>
<dbReference type="Pfam" id="PF07484">
    <property type="entry name" value="Collar"/>
    <property type="match status" value="1"/>
</dbReference>
<keyword evidence="3" id="KW-1185">Reference proteome</keyword>
<dbReference type="SUPFAM" id="SSF88874">
    <property type="entry name" value="Receptor-binding domain of short tail fibre protein gp12"/>
    <property type="match status" value="1"/>
</dbReference>
<name>A0A1H1NE17_9PSED</name>
<evidence type="ECO:0000313" key="2">
    <source>
        <dbReference type="EMBL" id="SDR97188.1"/>
    </source>
</evidence>
<reference evidence="3" key="1">
    <citation type="submission" date="2016-10" db="EMBL/GenBank/DDBJ databases">
        <authorList>
            <person name="Varghese N."/>
            <person name="Submissions S."/>
        </authorList>
    </citation>
    <scope>NUCLEOTIDE SEQUENCE [LARGE SCALE GENOMIC DNA]</scope>
    <source>
        <strain evidence="3">ATCC 23835</strain>
    </source>
</reference>
<dbReference type="Proteomes" id="UP000199524">
    <property type="component" value="Chromosome I"/>
</dbReference>
<dbReference type="Gene3D" id="3.90.1340.10">
    <property type="entry name" value="Phage tail collar domain"/>
    <property type="match status" value="1"/>
</dbReference>
<evidence type="ECO:0000259" key="1">
    <source>
        <dbReference type="Pfam" id="PF07484"/>
    </source>
</evidence>
<dbReference type="AlphaFoldDB" id="A0A1H1NE17"/>
<organism evidence="2 3">
    <name type="scientific">Pseudomonas asplenii</name>
    <dbReference type="NCBI Taxonomy" id="53407"/>
    <lineage>
        <taxon>Bacteria</taxon>
        <taxon>Pseudomonadati</taxon>
        <taxon>Pseudomonadota</taxon>
        <taxon>Gammaproteobacteria</taxon>
        <taxon>Pseudomonadales</taxon>
        <taxon>Pseudomonadaceae</taxon>
        <taxon>Pseudomonas</taxon>
    </lineage>
</organism>
<dbReference type="RefSeq" id="WP_090201915.1">
    <property type="nucleotide sequence ID" value="NZ_LT629777.1"/>
</dbReference>
<proteinExistence type="predicted"/>
<evidence type="ECO:0000313" key="3">
    <source>
        <dbReference type="Proteomes" id="UP000199524"/>
    </source>
</evidence>
<dbReference type="GeneID" id="300205169"/>